<feature type="signal peptide" evidence="1">
    <location>
        <begin position="1"/>
        <end position="21"/>
    </location>
</feature>
<evidence type="ECO:0000313" key="2">
    <source>
        <dbReference type="EMBL" id="KAA3469646.1"/>
    </source>
</evidence>
<accession>A0A5B6VKI9</accession>
<dbReference type="Proteomes" id="UP000325315">
    <property type="component" value="Unassembled WGS sequence"/>
</dbReference>
<protein>
    <submittedName>
        <fullName evidence="2">Uncharacterized protein</fullName>
    </submittedName>
</protein>
<dbReference type="AlphaFoldDB" id="A0A5B6VKI9"/>
<feature type="chain" id="PRO_5022914176" evidence="1">
    <location>
        <begin position="22"/>
        <end position="151"/>
    </location>
</feature>
<comment type="caution">
    <text evidence="2">The sequence shown here is derived from an EMBL/GenBank/DDBJ whole genome shotgun (WGS) entry which is preliminary data.</text>
</comment>
<proteinExistence type="predicted"/>
<keyword evidence="3" id="KW-1185">Reference proteome</keyword>
<gene>
    <name evidence="2" type="ORF">EPI10_015413</name>
</gene>
<sequence length="151" mass="17637">MEIPRFAPLLWLAMKCGMGDCWLLDLVIDSPLIHGIESVKRVSVYPLRWCLIELVETENTKFDMKSEGKVHVHGTFLKELRKDDYPIGFSACPRTMMCKPHDSSINKIWKIKYEKDMKRLRLRDNASMTPEIRNKLGRVEELVHLCACIKF</sequence>
<dbReference type="EMBL" id="SMMG02000006">
    <property type="protein sequence ID" value="KAA3469646.1"/>
    <property type="molecule type" value="Genomic_DNA"/>
</dbReference>
<reference evidence="3" key="1">
    <citation type="journal article" date="2019" name="Plant Biotechnol. J.">
        <title>Genome sequencing of the Australian wild diploid species Gossypium australe highlights disease resistance and delayed gland morphogenesis.</title>
        <authorList>
            <person name="Cai Y."/>
            <person name="Cai X."/>
            <person name="Wang Q."/>
            <person name="Wang P."/>
            <person name="Zhang Y."/>
            <person name="Cai C."/>
            <person name="Xu Y."/>
            <person name="Wang K."/>
            <person name="Zhou Z."/>
            <person name="Wang C."/>
            <person name="Geng S."/>
            <person name="Li B."/>
            <person name="Dong Q."/>
            <person name="Hou Y."/>
            <person name="Wang H."/>
            <person name="Ai P."/>
            <person name="Liu Z."/>
            <person name="Yi F."/>
            <person name="Sun M."/>
            <person name="An G."/>
            <person name="Cheng J."/>
            <person name="Zhang Y."/>
            <person name="Shi Q."/>
            <person name="Xie Y."/>
            <person name="Shi X."/>
            <person name="Chang Y."/>
            <person name="Huang F."/>
            <person name="Chen Y."/>
            <person name="Hong S."/>
            <person name="Mi L."/>
            <person name="Sun Q."/>
            <person name="Zhang L."/>
            <person name="Zhou B."/>
            <person name="Peng R."/>
            <person name="Zhang X."/>
            <person name="Liu F."/>
        </authorList>
    </citation>
    <scope>NUCLEOTIDE SEQUENCE [LARGE SCALE GENOMIC DNA]</scope>
    <source>
        <strain evidence="3">cv. PA1801</strain>
    </source>
</reference>
<evidence type="ECO:0000256" key="1">
    <source>
        <dbReference type="SAM" id="SignalP"/>
    </source>
</evidence>
<organism evidence="2 3">
    <name type="scientific">Gossypium australe</name>
    <dbReference type="NCBI Taxonomy" id="47621"/>
    <lineage>
        <taxon>Eukaryota</taxon>
        <taxon>Viridiplantae</taxon>
        <taxon>Streptophyta</taxon>
        <taxon>Embryophyta</taxon>
        <taxon>Tracheophyta</taxon>
        <taxon>Spermatophyta</taxon>
        <taxon>Magnoliopsida</taxon>
        <taxon>eudicotyledons</taxon>
        <taxon>Gunneridae</taxon>
        <taxon>Pentapetalae</taxon>
        <taxon>rosids</taxon>
        <taxon>malvids</taxon>
        <taxon>Malvales</taxon>
        <taxon>Malvaceae</taxon>
        <taxon>Malvoideae</taxon>
        <taxon>Gossypium</taxon>
    </lineage>
</organism>
<keyword evidence="1" id="KW-0732">Signal</keyword>
<evidence type="ECO:0000313" key="3">
    <source>
        <dbReference type="Proteomes" id="UP000325315"/>
    </source>
</evidence>
<name>A0A5B6VKI9_9ROSI</name>